<dbReference type="PRINTS" id="PR00033">
    <property type="entry name" value="HTHASNC"/>
</dbReference>
<proteinExistence type="predicted"/>
<sequence>MPSDALDELDIRLLRALTEEPRATAVALAERVGLSRNTVQARLAKLEAVLASFENRIDPAVLGYPLTAFITVQATQRLLDQLASALRTIPEVVEVVGVAGETDLHVRVVATDTDDLYRIAGQILDAPGVERTSTALAMRRLVDFRLTPLLEKVLSERVRPARRPTAPAGPARSAPAR</sequence>
<dbReference type="EMBL" id="JBGEHV010000036">
    <property type="protein sequence ID" value="MEY8041423.1"/>
    <property type="molecule type" value="Genomic_DNA"/>
</dbReference>
<dbReference type="InterPro" id="IPR019888">
    <property type="entry name" value="Tscrpt_reg_AsnC-like"/>
</dbReference>
<dbReference type="SUPFAM" id="SSF54909">
    <property type="entry name" value="Dimeric alpha+beta barrel"/>
    <property type="match status" value="1"/>
</dbReference>
<dbReference type="InterPro" id="IPR000485">
    <property type="entry name" value="AsnC-type_HTH_dom"/>
</dbReference>
<dbReference type="PANTHER" id="PTHR30154:SF34">
    <property type="entry name" value="TRANSCRIPTIONAL REGULATOR AZLB"/>
    <property type="match status" value="1"/>
</dbReference>
<evidence type="ECO:0000259" key="5">
    <source>
        <dbReference type="PROSITE" id="PS50956"/>
    </source>
</evidence>
<dbReference type="RefSeq" id="WP_345365753.1">
    <property type="nucleotide sequence ID" value="NZ_BAABII010000016.1"/>
</dbReference>
<evidence type="ECO:0000256" key="4">
    <source>
        <dbReference type="SAM" id="MobiDB-lite"/>
    </source>
</evidence>
<feature type="compositionally biased region" description="Low complexity" evidence="4">
    <location>
        <begin position="163"/>
        <end position="177"/>
    </location>
</feature>
<accession>A0ABV4CLQ8</accession>
<keyword evidence="1" id="KW-0805">Transcription regulation</keyword>
<dbReference type="Gene3D" id="1.10.10.10">
    <property type="entry name" value="Winged helix-like DNA-binding domain superfamily/Winged helix DNA-binding domain"/>
    <property type="match status" value="1"/>
</dbReference>
<dbReference type="Pfam" id="PF13404">
    <property type="entry name" value="HTH_AsnC-type"/>
    <property type="match status" value="1"/>
</dbReference>
<evidence type="ECO:0000256" key="1">
    <source>
        <dbReference type="ARBA" id="ARBA00023015"/>
    </source>
</evidence>
<keyword evidence="7" id="KW-1185">Reference proteome</keyword>
<evidence type="ECO:0000313" key="6">
    <source>
        <dbReference type="EMBL" id="MEY8041423.1"/>
    </source>
</evidence>
<evidence type="ECO:0000256" key="2">
    <source>
        <dbReference type="ARBA" id="ARBA00023125"/>
    </source>
</evidence>
<dbReference type="PROSITE" id="PS50956">
    <property type="entry name" value="HTH_ASNC_2"/>
    <property type="match status" value="1"/>
</dbReference>
<dbReference type="PANTHER" id="PTHR30154">
    <property type="entry name" value="LEUCINE-RESPONSIVE REGULATORY PROTEIN"/>
    <property type="match status" value="1"/>
</dbReference>
<organism evidence="6 7">
    <name type="scientific">Saccharopolyspora cebuensis</name>
    <dbReference type="NCBI Taxonomy" id="418759"/>
    <lineage>
        <taxon>Bacteria</taxon>
        <taxon>Bacillati</taxon>
        <taxon>Actinomycetota</taxon>
        <taxon>Actinomycetes</taxon>
        <taxon>Pseudonocardiales</taxon>
        <taxon>Pseudonocardiaceae</taxon>
        <taxon>Saccharopolyspora</taxon>
    </lineage>
</organism>
<protein>
    <submittedName>
        <fullName evidence="6">Lrp/AsnC family transcriptional regulator</fullName>
    </submittedName>
</protein>
<dbReference type="InterPro" id="IPR019887">
    <property type="entry name" value="Tscrpt_reg_AsnC/Lrp_C"/>
</dbReference>
<feature type="domain" description="HTH asnC-type" evidence="5">
    <location>
        <begin position="6"/>
        <end position="65"/>
    </location>
</feature>
<keyword evidence="2" id="KW-0238">DNA-binding</keyword>
<comment type="caution">
    <text evidence="6">The sequence shown here is derived from an EMBL/GenBank/DDBJ whole genome shotgun (WGS) entry which is preliminary data.</text>
</comment>
<dbReference type="Gene3D" id="3.30.70.920">
    <property type="match status" value="1"/>
</dbReference>
<feature type="region of interest" description="Disordered" evidence="4">
    <location>
        <begin position="158"/>
        <end position="177"/>
    </location>
</feature>
<dbReference type="SMART" id="SM00344">
    <property type="entry name" value="HTH_ASNC"/>
    <property type="match status" value="1"/>
</dbReference>
<reference evidence="6 7" key="1">
    <citation type="submission" date="2024-08" db="EMBL/GenBank/DDBJ databases">
        <title>Genome mining of Saccharopolyspora cebuensis PGLac3 from Nigerian medicinal plant.</title>
        <authorList>
            <person name="Ezeobiora C.E."/>
            <person name="Igbokwe N.H."/>
            <person name="Amin D.H."/>
            <person name="Mendie U.E."/>
        </authorList>
    </citation>
    <scope>NUCLEOTIDE SEQUENCE [LARGE SCALE GENOMIC DNA]</scope>
    <source>
        <strain evidence="6 7">PGLac3</strain>
    </source>
</reference>
<name>A0ABV4CLQ8_9PSEU</name>
<gene>
    <name evidence="6" type="ORF">AB8O55_18620</name>
</gene>
<dbReference type="InterPro" id="IPR011008">
    <property type="entry name" value="Dimeric_a/b-barrel"/>
</dbReference>
<dbReference type="Proteomes" id="UP001564626">
    <property type="component" value="Unassembled WGS sequence"/>
</dbReference>
<evidence type="ECO:0000313" key="7">
    <source>
        <dbReference type="Proteomes" id="UP001564626"/>
    </source>
</evidence>
<keyword evidence="3" id="KW-0804">Transcription</keyword>
<dbReference type="InterPro" id="IPR036388">
    <property type="entry name" value="WH-like_DNA-bd_sf"/>
</dbReference>
<dbReference type="InterPro" id="IPR036390">
    <property type="entry name" value="WH_DNA-bd_sf"/>
</dbReference>
<dbReference type="Pfam" id="PF01037">
    <property type="entry name" value="AsnC_trans_reg"/>
    <property type="match status" value="1"/>
</dbReference>
<dbReference type="SUPFAM" id="SSF46785">
    <property type="entry name" value="Winged helix' DNA-binding domain"/>
    <property type="match status" value="1"/>
</dbReference>
<evidence type="ECO:0000256" key="3">
    <source>
        <dbReference type="ARBA" id="ARBA00023163"/>
    </source>
</evidence>